<dbReference type="EMBL" id="BAABJM010000001">
    <property type="protein sequence ID" value="GAA5043953.1"/>
    <property type="molecule type" value="Genomic_DNA"/>
</dbReference>
<comment type="caution">
    <text evidence="1">The sequence shown here is derived from an EMBL/GenBank/DDBJ whole genome shotgun (WGS) entry which is preliminary data.</text>
</comment>
<protein>
    <submittedName>
        <fullName evidence="1">Uncharacterized protein</fullName>
    </submittedName>
</protein>
<keyword evidence="2" id="KW-1185">Reference proteome</keyword>
<reference evidence="2" key="1">
    <citation type="journal article" date="2019" name="Int. J. Syst. Evol. Microbiol.">
        <title>The Global Catalogue of Microorganisms (GCM) 10K type strain sequencing project: providing services to taxonomists for standard genome sequencing and annotation.</title>
        <authorList>
            <consortium name="The Broad Institute Genomics Platform"/>
            <consortium name="The Broad Institute Genome Sequencing Center for Infectious Disease"/>
            <person name="Wu L."/>
            <person name="Ma J."/>
        </authorList>
    </citation>
    <scope>NUCLEOTIDE SEQUENCE [LARGE SCALE GENOMIC DNA]</scope>
    <source>
        <strain evidence="2">JCM 18298</strain>
    </source>
</reference>
<gene>
    <name evidence="1" type="ORF">GCM10023318_06150</name>
</gene>
<evidence type="ECO:0000313" key="2">
    <source>
        <dbReference type="Proteomes" id="UP001500603"/>
    </source>
</evidence>
<organism evidence="1 2">
    <name type="scientific">Nocardia callitridis</name>
    <dbReference type="NCBI Taxonomy" id="648753"/>
    <lineage>
        <taxon>Bacteria</taxon>
        <taxon>Bacillati</taxon>
        <taxon>Actinomycetota</taxon>
        <taxon>Actinomycetes</taxon>
        <taxon>Mycobacteriales</taxon>
        <taxon>Nocardiaceae</taxon>
        <taxon>Nocardia</taxon>
    </lineage>
</organism>
<proteinExistence type="predicted"/>
<dbReference type="Proteomes" id="UP001500603">
    <property type="component" value="Unassembled WGS sequence"/>
</dbReference>
<accession>A0ABP9JWH9</accession>
<evidence type="ECO:0000313" key="1">
    <source>
        <dbReference type="EMBL" id="GAA5043953.1"/>
    </source>
</evidence>
<name>A0ABP9JWH9_9NOCA</name>
<sequence length="75" mass="8588">MNTDGQRSREDDSTVTVTVERATSTELHRRHANILQRLGMTRDEIGELAAQYALTPEELAAWDELRSVEFLLEDE</sequence>